<evidence type="ECO:0000256" key="6">
    <source>
        <dbReference type="ARBA" id="ARBA00022692"/>
    </source>
</evidence>
<evidence type="ECO:0000256" key="2">
    <source>
        <dbReference type="ARBA" id="ARBA00010621"/>
    </source>
</evidence>
<sequence length="279" mass="30761">MVIEILKAIFFGIVEGITEWLPISSTGHMILLNEFVKLQVSDEFYKLFEVVIQLGAILAVILLFFHKLNPFSPSKSAPQKRNTWRLWFKVVLAVIPSAVIGLPLDDWMDAHFYNYVVVAITLIVYGIAFLFVERENSHRRAYANSVYDIDLKTAMLIGCFQCLSLIPGTSRSGSTILGAIILGVGRAAGAEFSFFLAIPTMLGASVLKLVKFLLSGVSATGAEWAILAVGCVVSFVVSLLVIKGLMEYVRKHSFAVFGVYRIILGVLVLGYFAFQTLHA</sequence>
<evidence type="ECO:0000256" key="12">
    <source>
        <dbReference type="ARBA" id="ARBA00023251"/>
    </source>
</evidence>
<comment type="miscellaneous">
    <text evidence="17">Bacitracin is thought to be involved in the inhibition of peptidoglycan synthesis by sequestering undecaprenyl diphosphate, thereby reducing the pool of lipid carrier available.</text>
</comment>
<dbReference type="GO" id="GO:0005886">
    <property type="term" value="C:plasma membrane"/>
    <property type="evidence" value="ECO:0007669"/>
    <property type="project" value="UniProtKB-SubCell"/>
</dbReference>
<dbReference type="AlphaFoldDB" id="A0A401LGN0"/>
<keyword evidence="8 17" id="KW-0133">Cell shape</keyword>
<dbReference type="HAMAP" id="MF_01006">
    <property type="entry name" value="Undec_diphosphatase"/>
    <property type="match status" value="1"/>
</dbReference>
<evidence type="ECO:0000256" key="3">
    <source>
        <dbReference type="ARBA" id="ARBA00012374"/>
    </source>
</evidence>
<evidence type="ECO:0000256" key="7">
    <source>
        <dbReference type="ARBA" id="ARBA00022801"/>
    </source>
</evidence>
<comment type="similarity">
    <text evidence="2 17">Belongs to the UppP family.</text>
</comment>
<dbReference type="GO" id="GO:0071555">
    <property type="term" value="P:cell wall organization"/>
    <property type="evidence" value="ECO:0007669"/>
    <property type="project" value="UniProtKB-KW"/>
</dbReference>
<keyword evidence="10 17" id="KW-1133">Transmembrane helix</keyword>
<name>A0A401LGN0_9FIRM</name>
<feature type="transmembrane region" description="Helical" evidence="17">
    <location>
        <begin position="44"/>
        <end position="65"/>
    </location>
</feature>
<feature type="transmembrane region" description="Helical" evidence="17">
    <location>
        <begin position="176"/>
        <end position="204"/>
    </location>
</feature>
<dbReference type="GO" id="GO:0050380">
    <property type="term" value="F:undecaprenyl-diphosphatase activity"/>
    <property type="evidence" value="ECO:0007669"/>
    <property type="project" value="UniProtKB-UniRule"/>
</dbReference>
<proteinExistence type="inferred from homology"/>
<feature type="transmembrane region" description="Helical" evidence="17">
    <location>
        <begin position="110"/>
        <end position="132"/>
    </location>
</feature>
<dbReference type="GO" id="GO:0009252">
    <property type="term" value="P:peptidoglycan biosynthetic process"/>
    <property type="evidence" value="ECO:0007669"/>
    <property type="project" value="UniProtKB-KW"/>
</dbReference>
<evidence type="ECO:0000256" key="11">
    <source>
        <dbReference type="ARBA" id="ARBA00023136"/>
    </source>
</evidence>
<keyword evidence="12 17" id="KW-0046">Antibiotic resistance</keyword>
<dbReference type="Proteomes" id="UP000287361">
    <property type="component" value="Unassembled WGS sequence"/>
</dbReference>
<keyword evidence="13 17" id="KW-0961">Cell wall biogenesis/degradation</keyword>
<evidence type="ECO:0000256" key="15">
    <source>
        <dbReference type="ARBA" id="ARBA00032932"/>
    </source>
</evidence>
<dbReference type="NCBIfam" id="NF001390">
    <property type="entry name" value="PRK00281.1-4"/>
    <property type="match status" value="1"/>
</dbReference>
<comment type="catalytic activity">
    <reaction evidence="16 17">
        <text>di-trans,octa-cis-undecaprenyl diphosphate + H2O = di-trans,octa-cis-undecaprenyl phosphate + phosphate + H(+)</text>
        <dbReference type="Rhea" id="RHEA:28094"/>
        <dbReference type="ChEBI" id="CHEBI:15377"/>
        <dbReference type="ChEBI" id="CHEBI:15378"/>
        <dbReference type="ChEBI" id="CHEBI:43474"/>
        <dbReference type="ChEBI" id="CHEBI:58405"/>
        <dbReference type="ChEBI" id="CHEBI:60392"/>
        <dbReference type="EC" id="3.6.1.27"/>
    </reaction>
</comment>
<dbReference type="EMBL" id="BHVZ01000014">
    <property type="protein sequence ID" value="GCB30657.1"/>
    <property type="molecule type" value="Genomic_DNA"/>
</dbReference>
<protein>
    <recommendedName>
        <fullName evidence="4 17">Undecaprenyl-diphosphatase</fullName>
        <ecNumber evidence="3 17">3.6.1.27</ecNumber>
    </recommendedName>
    <alternativeName>
        <fullName evidence="15 17">Bacitracin resistance protein</fullName>
    </alternativeName>
    <alternativeName>
        <fullName evidence="14 17">Undecaprenyl pyrophosphate phosphatase</fullName>
    </alternativeName>
</protein>
<evidence type="ECO:0000256" key="17">
    <source>
        <dbReference type="HAMAP-Rule" id="MF_01006"/>
    </source>
</evidence>
<feature type="transmembrane region" description="Helical" evidence="17">
    <location>
        <begin position="254"/>
        <end position="274"/>
    </location>
</feature>
<dbReference type="PANTHER" id="PTHR30622:SF3">
    <property type="entry name" value="UNDECAPRENYL-DIPHOSPHATASE"/>
    <property type="match status" value="1"/>
</dbReference>
<evidence type="ECO:0000256" key="16">
    <source>
        <dbReference type="ARBA" id="ARBA00047594"/>
    </source>
</evidence>
<dbReference type="PANTHER" id="PTHR30622">
    <property type="entry name" value="UNDECAPRENYL-DIPHOSPHATASE"/>
    <property type="match status" value="1"/>
</dbReference>
<evidence type="ECO:0000313" key="18">
    <source>
        <dbReference type="EMBL" id="GCB30657.1"/>
    </source>
</evidence>
<feature type="transmembrane region" description="Helical" evidence="17">
    <location>
        <begin position="86"/>
        <end position="104"/>
    </location>
</feature>
<dbReference type="OrthoDB" id="9808289at2"/>
<keyword evidence="5 17" id="KW-1003">Cell membrane</keyword>
<evidence type="ECO:0000256" key="14">
    <source>
        <dbReference type="ARBA" id="ARBA00032707"/>
    </source>
</evidence>
<keyword evidence="7 17" id="KW-0378">Hydrolase</keyword>
<accession>A0A401LGN0</accession>
<feature type="transmembrane region" description="Helical" evidence="17">
    <location>
        <begin position="224"/>
        <end position="242"/>
    </location>
</feature>
<keyword evidence="19" id="KW-1185">Reference proteome</keyword>
<keyword evidence="6 17" id="KW-0812">Transmembrane</keyword>
<dbReference type="GO" id="GO:0046677">
    <property type="term" value="P:response to antibiotic"/>
    <property type="evidence" value="ECO:0007669"/>
    <property type="project" value="UniProtKB-UniRule"/>
</dbReference>
<dbReference type="InterPro" id="IPR003824">
    <property type="entry name" value="UppP"/>
</dbReference>
<gene>
    <name evidence="17 18" type="primary">uppP</name>
    <name evidence="18" type="ORF">KGMB03357_23180</name>
</gene>
<evidence type="ECO:0000256" key="4">
    <source>
        <dbReference type="ARBA" id="ARBA00021581"/>
    </source>
</evidence>
<evidence type="ECO:0000256" key="1">
    <source>
        <dbReference type="ARBA" id="ARBA00004651"/>
    </source>
</evidence>
<dbReference type="NCBIfam" id="TIGR00753">
    <property type="entry name" value="undec_PP_bacA"/>
    <property type="match status" value="1"/>
</dbReference>
<organism evidence="18 19">
    <name type="scientific">Anaerotignum faecicola</name>
    <dbReference type="NCBI Taxonomy" id="2358141"/>
    <lineage>
        <taxon>Bacteria</taxon>
        <taxon>Bacillati</taxon>
        <taxon>Bacillota</taxon>
        <taxon>Clostridia</taxon>
        <taxon>Lachnospirales</taxon>
        <taxon>Anaerotignaceae</taxon>
        <taxon>Anaerotignum</taxon>
    </lineage>
</organism>
<dbReference type="NCBIfam" id="NF001391">
    <property type="entry name" value="PRK00281.1-5"/>
    <property type="match status" value="1"/>
</dbReference>
<dbReference type="EC" id="3.6.1.27" evidence="3 17"/>
<evidence type="ECO:0000256" key="8">
    <source>
        <dbReference type="ARBA" id="ARBA00022960"/>
    </source>
</evidence>
<dbReference type="GO" id="GO:0008360">
    <property type="term" value="P:regulation of cell shape"/>
    <property type="evidence" value="ECO:0007669"/>
    <property type="project" value="UniProtKB-KW"/>
</dbReference>
<evidence type="ECO:0000256" key="9">
    <source>
        <dbReference type="ARBA" id="ARBA00022984"/>
    </source>
</evidence>
<reference evidence="18 19" key="1">
    <citation type="submission" date="2018-10" db="EMBL/GenBank/DDBJ databases">
        <title>Draft Genome Sequence of Anaerotignum sp. KCTC 15736.</title>
        <authorList>
            <person name="Choi S.H."/>
            <person name="Kim J.S."/>
            <person name="Kang S.W."/>
            <person name="Lee J.S."/>
            <person name="Park S.H."/>
        </authorList>
    </citation>
    <scope>NUCLEOTIDE SEQUENCE [LARGE SCALE GENOMIC DNA]</scope>
    <source>
        <strain evidence="18 19">KCTC 15736</strain>
    </source>
</reference>
<evidence type="ECO:0000256" key="5">
    <source>
        <dbReference type="ARBA" id="ARBA00022475"/>
    </source>
</evidence>
<dbReference type="Pfam" id="PF02673">
    <property type="entry name" value="BacA"/>
    <property type="match status" value="1"/>
</dbReference>
<keyword evidence="9 17" id="KW-0573">Peptidoglycan synthesis</keyword>
<comment type="caution">
    <text evidence="18">The sequence shown here is derived from an EMBL/GenBank/DDBJ whole genome shotgun (WGS) entry which is preliminary data.</text>
</comment>
<comment type="subcellular location">
    <subcellularLocation>
        <location evidence="1 17">Cell membrane</location>
        <topology evidence="1 17">Multi-pass membrane protein</topology>
    </subcellularLocation>
</comment>
<keyword evidence="11 17" id="KW-0472">Membrane</keyword>
<evidence type="ECO:0000256" key="13">
    <source>
        <dbReference type="ARBA" id="ARBA00023316"/>
    </source>
</evidence>
<dbReference type="NCBIfam" id="NF001389">
    <property type="entry name" value="PRK00281.1-2"/>
    <property type="match status" value="1"/>
</dbReference>
<evidence type="ECO:0000256" key="10">
    <source>
        <dbReference type="ARBA" id="ARBA00022989"/>
    </source>
</evidence>
<evidence type="ECO:0000313" key="19">
    <source>
        <dbReference type="Proteomes" id="UP000287361"/>
    </source>
</evidence>
<comment type="function">
    <text evidence="17">Catalyzes the dephosphorylation of undecaprenyl diphosphate (UPP). Confers resistance to bacitracin.</text>
</comment>